<protein>
    <submittedName>
        <fullName evidence="2">Uncharacterized protein</fullName>
    </submittedName>
</protein>
<reference evidence="2 3" key="1">
    <citation type="journal article" date="2021" name="Elife">
        <title>Chloroplast acquisition without the gene transfer in kleptoplastic sea slugs, Plakobranchus ocellatus.</title>
        <authorList>
            <person name="Maeda T."/>
            <person name="Takahashi S."/>
            <person name="Yoshida T."/>
            <person name="Shimamura S."/>
            <person name="Takaki Y."/>
            <person name="Nagai Y."/>
            <person name="Toyoda A."/>
            <person name="Suzuki Y."/>
            <person name="Arimoto A."/>
            <person name="Ishii H."/>
            <person name="Satoh N."/>
            <person name="Nishiyama T."/>
            <person name="Hasebe M."/>
            <person name="Maruyama T."/>
            <person name="Minagawa J."/>
            <person name="Obokata J."/>
            <person name="Shigenobu S."/>
        </authorList>
    </citation>
    <scope>NUCLEOTIDE SEQUENCE [LARGE SCALE GENOMIC DNA]</scope>
</reference>
<evidence type="ECO:0000313" key="2">
    <source>
        <dbReference type="EMBL" id="GFN77410.1"/>
    </source>
</evidence>
<dbReference type="EMBL" id="BLXT01000474">
    <property type="protein sequence ID" value="GFN77410.1"/>
    <property type="molecule type" value="Genomic_DNA"/>
</dbReference>
<keyword evidence="3" id="KW-1185">Reference proteome</keyword>
<feature type="chain" id="PRO_5043797454" evidence="1">
    <location>
        <begin position="27"/>
        <end position="105"/>
    </location>
</feature>
<name>A0AAV3Y4S3_9GAST</name>
<dbReference type="Proteomes" id="UP000735302">
    <property type="component" value="Unassembled WGS sequence"/>
</dbReference>
<feature type="signal peptide" evidence="1">
    <location>
        <begin position="1"/>
        <end position="26"/>
    </location>
</feature>
<evidence type="ECO:0000256" key="1">
    <source>
        <dbReference type="SAM" id="SignalP"/>
    </source>
</evidence>
<organism evidence="2 3">
    <name type="scientific">Plakobranchus ocellatus</name>
    <dbReference type="NCBI Taxonomy" id="259542"/>
    <lineage>
        <taxon>Eukaryota</taxon>
        <taxon>Metazoa</taxon>
        <taxon>Spiralia</taxon>
        <taxon>Lophotrochozoa</taxon>
        <taxon>Mollusca</taxon>
        <taxon>Gastropoda</taxon>
        <taxon>Heterobranchia</taxon>
        <taxon>Euthyneura</taxon>
        <taxon>Panpulmonata</taxon>
        <taxon>Sacoglossa</taxon>
        <taxon>Placobranchoidea</taxon>
        <taxon>Plakobranchidae</taxon>
        <taxon>Plakobranchus</taxon>
    </lineage>
</organism>
<evidence type="ECO:0000313" key="3">
    <source>
        <dbReference type="Proteomes" id="UP000735302"/>
    </source>
</evidence>
<sequence length="105" mass="12202">MASKVYSVFSCVLLCTAICILDGCRRQWESACYIRGTRVTYGSFYRYISFGMCAAVVCDREEGWKRMETECAFDKTCYEDGAELVFDGRNHRCDINDHRAYWTII</sequence>
<dbReference type="AlphaFoldDB" id="A0AAV3Y4S3"/>
<comment type="caution">
    <text evidence="2">The sequence shown here is derived from an EMBL/GenBank/DDBJ whole genome shotgun (WGS) entry which is preliminary data.</text>
</comment>
<proteinExistence type="predicted"/>
<keyword evidence="1" id="KW-0732">Signal</keyword>
<accession>A0AAV3Y4S3</accession>
<gene>
    <name evidence="2" type="ORF">PoB_000391600</name>
</gene>